<evidence type="ECO:0000256" key="3">
    <source>
        <dbReference type="ARBA" id="ARBA00022448"/>
    </source>
</evidence>
<feature type="transmembrane region" description="Helical" evidence="8">
    <location>
        <begin position="167"/>
        <end position="189"/>
    </location>
</feature>
<protein>
    <submittedName>
        <fullName evidence="10">MFS transporter</fullName>
    </submittedName>
</protein>
<dbReference type="PANTHER" id="PTHR43271">
    <property type="entry name" value="BLL2771 PROTEIN"/>
    <property type="match status" value="1"/>
</dbReference>
<feature type="transmembrane region" description="Helical" evidence="8">
    <location>
        <begin position="138"/>
        <end position="160"/>
    </location>
</feature>
<feature type="transmembrane region" description="Helical" evidence="8">
    <location>
        <begin position="252"/>
        <end position="273"/>
    </location>
</feature>
<feature type="transmembrane region" description="Helical" evidence="8">
    <location>
        <begin position="285"/>
        <end position="304"/>
    </location>
</feature>
<dbReference type="Pfam" id="PF07690">
    <property type="entry name" value="MFS_1"/>
    <property type="match status" value="1"/>
</dbReference>
<comment type="caution">
    <text evidence="10">The sequence shown here is derived from an EMBL/GenBank/DDBJ whole genome shotgun (WGS) entry which is preliminary data.</text>
</comment>
<dbReference type="AlphaFoldDB" id="A0A917UZ25"/>
<feature type="transmembrane region" description="Helical" evidence="8">
    <location>
        <begin position="316"/>
        <end position="337"/>
    </location>
</feature>
<dbReference type="PANTHER" id="PTHR43271:SF1">
    <property type="entry name" value="INNER MEMBRANE TRANSPORT PROTEIN YNFM"/>
    <property type="match status" value="1"/>
</dbReference>
<dbReference type="EMBL" id="BMPO01000005">
    <property type="protein sequence ID" value="GGJ99203.1"/>
    <property type="molecule type" value="Genomic_DNA"/>
</dbReference>
<feature type="transmembrane region" description="Helical" evidence="8">
    <location>
        <begin position="374"/>
        <end position="397"/>
    </location>
</feature>
<evidence type="ECO:0000256" key="6">
    <source>
        <dbReference type="ARBA" id="ARBA00022989"/>
    </source>
</evidence>
<feature type="transmembrane region" description="Helical" evidence="8">
    <location>
        <begin position="403"/>
        <end position="422"/>
    </location>
</feature>
<sequence>MSNPRVQQSPEQIALTETAVAAAHDVSEAVESTESFIEKGTPQFMRTSLALFAGGFATFALLYCVQPLMPIFSQAFGLDAASSSLVLSISTAMLAIGLLITGPISDAIGRKPIMVVSLFAAALCTLACAVTSNWYALLFFRALIGLSLSGLAAVGMTYLSEEIHPKFIGLSMGLYISGNAIGGMGGRLVTGVLVDFVSWRVALAVLGLVSLAAAVVFWRILPESRHFQPRRFNATNLVNGFTLHFRDRGLPWLFLEALLLMGAFVTMFNYIGYRLLEAPYHMSQAWVGLISVVYLSGIYSSAFIGSLADRMGRGRVFWAVIVLMASGLILTLFESLWLVLPGLLMFTFGFFGAHSTASSWIGKRAPVAKAQASSLYLFSYYVGSSVAGTLGGVFWHLYGWTGVGVFIASLLSVSILIALHLARVPPLQRAGLRLQQA</sequence>
<dbReference type="CDD" id="cd17324">
    <property type="entry name" value="MFS_NepI_like"/>
    <property type="match status" value="1"/>
</dbReference>
<evidence type="ECO:0000256" key="5">
    <source>
        <dbReference type="ARBA" id="ARBA00022692"/>
    </source>
</evidence>
<proteinExistence type="inferred from homology"/>
<gene>
    <name evidence="10" type="ORF">GCM10009304_26280</name>
</gene>
<feature type="domain" description="Major facilitator superfamily (MFS) profile" evidence="9">
    <location>
        <begin position="43"/>
        <end position="426"/>
    </location>
</feature>
<dbReference type="Gene3D" id="1.20.1250.20">
    <property type="entry name" value="MFS general substrate transporter like domains"/>
    <property type="match status" value="1"/>
</dbReference>
<evidence type="ECO:0000313" key="10">
    <source>
        <dbReference type="EMBL" id="GGJ99203.1"/>
    </source>
</evidence>
<dbReference type="GO" id="GO:0005886">
    <property type="term" value="C:plasma membrane"/>
    <property type="evidence" value="ECO:0007669"/>
    <property type="project" value="UniProtKB-SubCell"/>
</dbReference>
<keyword evidence="6 8" id="KW-1133">Transmembrane helix</keyword>
<keyword evidence="7 8" id="KW-0472">Membrane</keyword>
<evidence type="ECO:0000256" key="8">
    <source>
        <dbReference type="SAM" id="Phobius"/>
    </source>
</evidence>
<feature type="transmembrane region" description="Helical" evidence="8">
    <location>
        <begin position="113"/>
        <end position="132"/>
    </location>
</feature>
<dbReference type="InterPro" id="IPR036259">
    <property type="entry name" value="MFS_trans_sf"/>
</dbReference>
<comment type="subcellular location">
    <subcellularLocation>
        <location evidence="1">Cell membrane</location>
        <topology evidence="1">Multi-pass membrane protein</topology>
    </subcellularLocation>
</comment>
<organism evidence="10 11">
    <name type="scientific">Pseudomonas matsuisoli</name>
    <dbReference type="NCBI Taxonomy" id="1515666"/>
    <lineage>
        <taxon>Bacteria</taxon>
        <taxon>Pseudomonadati</taxon>
        <taxon>Pseudomonadota</taxon>
        <taxon>Gammaproteobacteria</taxon>
        <taxon>Pseudomonadales</taxon>
        <taxon>Pseudomonadaceae</taxon>
        <taxon>Pseudomonas</taxon>
    </lineage>
</organism>
<dbReference type="SUPFAM" id="SSF103473">
    <property type="entry name" value="MFS general substrate transporter"/>
    <property type="match status" value="1"/>
</dbReference>
<dbReference type="InterPro" id="IPR011701">
    <property type="entry name" value="MFS"/>
</dbReference>
<keyword evidence="11" id="KW-1185">Reference proteome</keyword>
<feature type="transmembrane region" description="Helical" evidence="8">
    <location>
        <begin position="49"/>
        <end position="69"/>
    </location>
</feature>
<keyword evidence="5 8" id="KW-0812">Transmembrane</keyword>
<evidence type="ECO:0000256" key="4">
    <source>
        <dbReference type="ARBA" id="ARBA00022475"/>
    </source>
</evidence>
<name>A0A917UZ25_9PSED</name>
<evidence type="ECO:0000256" key="2">
    <source>
        <dbReference type="ARBA" id="ARBA00008335"/>
    </source>
</evidence>
<evidence type="ECO:0000313" key="11">
    <source>
        <dbReference type="Proteomes" id="UP000635983"/>
    </source>
</evidence>
<dbReference type="InterPro" id="IPR020846">
    <property type="entry name" value="MFS_dom"/>
</dbReference>
<reference evidence="10" key="2">
    <citation type="submission" date="2020-09" db="EMBL/GenBank/DDBJ databases">
        <authorList>
            <person name="Sun Q."/>
            <person name="Ohkuma M."/>
        </authorList>
    </citation>
    <scope>NUCLEOTIDE SEQUENCE</scope>
    <source>
        <strain evidence="10">JCM 30078</strain>
    </source>
</reference>
<dbReference type="InterPro" id="IPR005829">
    <property type="entry name" value="Sugar_transporter_CS"/>
</dbReference>
<evidence type="ECO:0000259" key="9">
    <source>
        <dbReference type="PROSITE" id="PS50850"/>
    </source>
</evidence>
<dbReference type="Proteomes" id="UP000635983">
    <property type="component" value="Unassembled WGS sequence"/>
</dbReference>
<evidence type="ECO:0000256" key="7">
    <source>
        <dbReference type="ARBA" id="ARBA00023136"/>
    </source>
</evidence>
<dbReference type="PROSITE" id="PS00216">
    <property type="entry name" value="SUGAR_TRANSPORT_1"/>
    <property type="match status" value="1"/>
</dbReference>
<comment type="similarity">
    <text evidence="2">Belongs to the major facilitator superfamily.</text>
</comment>
<feature type="transmembrane region" description="Helical" evidence="8">
    <location>
        <begin position="201"/>
        <end position="221"/>
    </location>
</feature>
<keyword evidence="4" id="KW-1003">Cell membrane</keyword>
<dbReference type="GO" id="GO:0022857">
    <property type="term" value="F:transmembrane transporter activity"/>
    <property type="evidence" value="ECO:0007669"/>
    <property type="project" value="InterPro"/>
</dbReference>
<accession>A0A917UZ25</accession>
<dbReference type="PROSITE" id="PS50850">
    <property type="entry name" value="MFS"/>
    <property type="match status" value="1"/>
</dbReference>
<keyword evidence="3" id="KW-0813">Transport</keyword>
<evidence type="ECO:0000256" key="1">
    <source>
        <dbReference type="ARBA" id="ARBA00004651"/>
    </source>
</evidence>
<dbReference type="RefSeq" id="WP_188983686.1">
    <property type="nucleotide sequence ID" value="NZ_BMPO01000005.1"/>
</dbReference>
<reference evidence="10" key="1">
    <citation type="journal article" date="2014" name="Int. J. Syst. Evol. Microbiol.">
        <title>Complete genome sequence of Corynebacterium casei LMG S-19264T (=DSM 44701T), isolated from a smear-ripened cheese.</title>
        <authorList>
            <consortium name="US DOE Joint Genome Institute (JGI-PGF)"/>
            <person name="Walter F."/>
            <person name="Albersmeier A."/>
            <person name="Kalinowski J."/>
            <person name="Ruckert C."/>
        </authorList>
    </citation>
    <scope>NUCLEOTIDE SEQUENCE</scope>
    <source>
        <strain evidence="10">JCM 30078</strain>
    </source>
</reference>
<feature type="transmembrane region" description="Helical" evidence="8">
    <location>
        <begin position="81"/>
        <end position="101"/>
    </location>
</feature>
<feature type="transmembrane region" description="Helical" evidence="8">
    <location>
        <begin position="343"/>
        <end position="362"/>
    </location>
</feature>